<evidence type="ECO:0000256" key="1">
    <source>
        <dbReference type="PROSITE-ProRule" id="PRU00235"/>
    </source>
</evidence>
<accession>A0A9Q0L5X9</accession>
<dbReference type="Proteomes" id="UP001149090">
    <property type="component" value="Unassembled WGS sequence"/>
</dbReference>
<proteinExistence type="predicted"/>
<dbReference type="GO" id="GO:0005737">
    <property type="term" value="C:cytoplasm"/>
    <property type="evidence" value="ECO:0007669"/>
    <property type="project" value="TreeGrafter"/>
</dbReference>
<dbReference type="AlphaFoldDB" id="A0A9Q0L5X9"/>
<feature type="repeat" description="RCC1" evidence="1">
    <location>
        <begin position="210"/>
        <end position="263"/>
    </location>
</feature>
<dbReference type="InterPro" id="IPR000210">
    <property type="entry name" value="BTB/POZ_dom"/>
</dbReference>
<feature type="repeat" description="RCC1" evidence="1">
    <location>
        <begin position="333"/>
        <end position="387"/>
    </location>
</feature>
<dbReference type="InterPro" id="IPR051553">
    <property type="entry name" value="Ran_GTPase-activating"/>
</dbReference>
<dbReference type="InterPro" id="IPR000408">
    <property type="entry name" value="Reg_chr_condens"/>
</dbReference>
<dbReference type="Gene3D" id="2.130.10.30">
    <property type="entry name" value="Regulator of chromosome condensation 1/beta-lactamase-inhibitor protein II"/>
    <property type="match status" value="1"/>
</dbReference>
<dbReference type="SUPFAM" id="SSF54695">
    <property type="entry name" value="POZ domain"/>
    <property type="match status" value="2"/>
</dbReference>
<gene>
    <name evidence="3" type="ORF">M0811_13681</name>
</gene>
<dbReference type="EMBL" id="JAPDFW010000144">
    <property type="protein sequence ID" value="KAJ5066400.1"/>
    <property type="molecule type" value="Genomic_DNA"/>
</dbReference>
<dbReference type="PRINTS" id="PR00633">
    <property type="entry name" value="RCCNDNSATION"/>
</dbReference>
<feature type="domain" description="BTB" evidence="2">
    <location>
        <begin position="514"/>
        <end position="565"/>
    </location>
</feature>
<dbReference type="PROSITE" id="PS50012">
    <property type="entry name" value="RCC1_3"/>
    <property type="match status" value="2"/>
</dbReference>
<dbReference type="CDD" id="cd18186">
    <property type="entry name" value="BTB_POZ_ZBTB_KLHL-like"/>
    <property type="match status" value="1"/>
</dbReference>
<dbReference type="PANTHER" id="PTHR45982:SF1">
    <property type="entry name" value="REGULATOR OF CHROMOSOME CONDENSATION"/>
    <property type="match status" value="1"/>
</dbReference>
<dbReference type="GO" id="GO:0005085">
    <property type="term" value="F:guanyl-nucleotide exchange factor activity"/>
    <property type="evidence" value="ECO:0007669"/>
    <property type="project" value="TreeGrafter"/>
</dbReference>
<dbReference type="SUPFAM" id="SSF50985">
    <property type="entry name" value="RCC1/BLIP-II"/>
    <property type="match status" value="1"/>
</dbReference>
<dbReference type="PROSITE" id="PS50097">
    <property type="entry name" value="BTB"/>
    <property type="match status" value="1"/>
</dbReference>
<organism evidence="3 4">
    <name type="scientific">Anaeramoeba ignava</name>
    <name type="common">Anaerobic marine amoeba</name>
    <dbReference type="NCBI Taxonomy" id="1746090"/>
    <lineage>
        <taxon>Eukaryota</taxon>
        <taxon>Metamonada</taxon>
        <taxon>Anaeramoebidae</taxon>
        <taxon>Anaeramoeba</taxon>
    </lineage>
</organism>
<dbReference type="OrthoDB" id="1893551at2759"/>
<comment type="caution">
    <text evidence="3">The sequence shown here is derived from an EMBL/GenBank/DDBJ whole genome shotgun (WGS) entry which is preliminary data.</text>
</comment>
<name>A0A9Q0L5X9_ANAIG</name>
<evidence type="ECO:0000313" key="3">
    <source>
        <dbReference type="EMBL" id="KAJ5066400.1"/>
    </source>
</evidence>
<protein>
    <submittedName>
        <fullName evidence="3">Btk-binding protein-related</fullName>
    </submittedName>
</protein>
<reference evidence="3" key="1">
    <citation type="submission" date="2022-10" db="EMBL/GenBank/DDBJ databases">
        <title>Novel sulphate-reducing endosymbionts in the free-living metamonad Anaeramoeba.</title>
        <authorList>
            <person name="Jerlstrom-Hultqvist J."/>
            <person name="Cepicka I."/>
            <person name="Gallot-Lavallee L."/>
            <person name="Salas-Leiva D."/>
            <person name="Curtis B.A."/>
            <person name="Zahonova K."/>
            <person name="Pipaliya S."/>
            <person name="Dacks J."/>
            <person name="Roger A.J."/>
        </authorList>
    </citation>
    <scope>NUCLEOTIDE SEQUENCE</scope>
    <source>
        <strain evidence="3">BMAN</strain>
    </source>
</reference>
<dbReference type="PANTHER" id="PTHR45982">
    <property type="entry name" value="REGULATOR OF CHROMOSOME CONDENSATION"/>
    <property type="match status" value="1"/>
</dbReference>
<dbReference type="InterPro" id="IPR009091">
    <property type="entry name" value="RCC1/BLIP-II"/>
</dbReference>
<dbReference type="InterPro" id="IPR011333">
    <property type="entry name" value="SKP1/BTB/POZ_sf"/>
</dbReference>
<dbReference type="Gene3D" id="3.30.710.10">
    <property type="entry name" value="Potassium Channel Kv1.1, Chain A"/>
    <property type="match status" value="2"/>
</dbReference>
<sequence>MEHKKNEFFFFGRKTFEGLKPETRKEEKEEEELIMKPTEIKPLKNHNDPITQVAPGYTSITFLTQKGQAFEYTQESEDYKEIEVFDEEQAKKGPQIIKKISAGLYIQAVLTTEGHAFGKGKDVNKNSDVFFPLKISDSKENIFIDVVCGEKAIYLLSQKGNAYGIGSNTHGQLGFEPPRKSESLNLLKRNIERIFSGICSNSVFLITRSNMVFVCGDNFYGQLGLEKNNLSKNHELREIEELPKRKIIDIKLGNYHTLMLVEDDNNPPPISIMGVNPLNPRTLYSCGRAGYNGISEKDDISQFTEVKSSLFKDDNILEISVGMNHSLILTANGKMIGFGCNEDAQLGTGNTDFHPTPFEIKLPDLFFDIDNYHITCGDFNSFLYYSFFSSILFDLLQLFEKKELCDITFQTKGENISAHRFILNYRIGTEDQIDEFREYISQKSSNEANEIFQLIYGNYQIDKNLREEFQFDFNLNESMIDTLSEMNFSQQDRDFEIVRIKKEIKKEIKKTTFHKIILFARSKFFNKKFQEDANMEKYDEFNDFTDESFDIFQNWIYTNNLRSDIVITKTILQDLQAIMTGYGLNQTIPNIVSQATELFNRQKMN</sequence>
<dbReference type="Pfam" id="PF13540">
    <property type="entry name" value="RCC1_2"/>
    <property type="match status" value="1"/>
</dbReference>
<keyword evidence="4" id="KW-1185">Reference proteome</keyword>
<dbReference type="Pfam" id="PF00651">
    <property type="entry name" value="BTB"/>
    <property type="match status" value="1"/>
</dbReference>
<evidence type="ECO:0000313" key="4">
    <source>
        <dbReference type="Proteomes" id="UP001149090"/>
    </source>
</evidence>
<dbReference type="Pfam" id="PF00415">
    <property type="entry name" value="RCC1"/>
    <property type="match status" value="1"/>
</dbReference>
<evidence type="ECO:0000259" key="2">
    <source>
        <dbReference type="PROSITE" id="PS50097"/>
    </source>
</evidence>